<evidence type="ECO:0000259" key="4">
    <source>
        <dbReference type="SMART" id="SM00910"/>
    </source>
</evidence>
<evidence type="ECO:0000256" key="2">
    <source>
        <dbReference type="ARBA" id="ARBA00022801"/>
    </source>
</evidence>
<protein>
    <recommendedName>
        <fullName evidence="4">HIRAN domain-containing protein</fullName>
    </recommendedName>
</protein>
<keyword evidence="1" id="KW-0479">Metal-binding</keyword>
<evidence type="ECO:0000256" key="1">
    <source>
        <dbReference type="ARBA" id="ARBA00022723"/>
    </source>
</evidence>
<feature type="region of interest" description="Disordered" evidence="3">
    <location>
        <begin position="8"/>
        <end position="32"/>
    </location>
</feature>
<reference evidence="5 6" key="1">
    <citation type="submission" date="2018-10" db="EMBL/GenBank/DDBJ databases">
        <authorList>
            <person name="Li J."/>
        </authorList>
    </citation>
    <scope>NUCLEOTIDE SEQUENCE [LARGE SCALE GENOMIC DNA]</scope>
    <source>
        <strain evidence="5 6">ZD1-4</strain>
    </source>
</reference>
<dbReference type="RefSeq" id="WP_121658228.1">
    <property type="nucleotide sequence ID" value="NZ_BMEK01000001.1"/>
</dbReference>
<dbReference type="Gene3D" id="3.30.70.2330">
    <property type="match status" value="1"/>
</dbReference>
<evidence type="ECO:0000313" key="6">
    <source>
        <dbReference type="Proteomes" id="UP000282460"/>
    </source>
</evidence>
<dbReference type="EMBL" id="RCWJ01000001">
    <property type="protein sequence ID" value="RLQ85866.1"/>
    <property type="molecule type" value="Genomic_DNA"/>
</dbReference>
<dbReference type="GO" id="GO:0003676">
    <property type="term" value="F:nucleic acid binding"/>
    <property type="evidence" value="ECO:0007669"/>
    <property type="project" value="InterPro"/>
</dbReference>
<dbReference type="GO" id="GO:0008270">
    <property type="term" value="F:zinc ion binding"/>
    <property type="evidence" value="ECO:0007669"/>
    <property type="project" value="InterPro"/>
</dbReference>
<organism evidence="5 6">
    <name type="scientific">Mycetocola zhadangensis</name>
    <dbReference type="NCBI Taxonomy" id="1164595"/>
    <lineage>
        <taxon>Bacteria</taxon>
        <taxon>Bacillati</taxon>
        <taxon>Actinomycetota</taxon>
        <taxon>Actinomycetes</taxon>
        <taxon>Micrococcales</taxon>
        <taxon>Microbacteriaceae</taxon>
        <taxon>Mycetocola</taxon>
    </lineage>
</organism>
<gene>
    <name evidence="5" type="ORF">D9V28_03145</name>
</gene>
<proteinExistence type="predicted"/>
<feature type="domain" description="HIRAN" evidence="4">
    <location>
        <begin position="100"/>
        <end position="199"/>
    </location>
</feature>
<keyword evidence="6" id="KW-1185">Reference proteome</keyword>
<dbReference type="SMART" id="SM00910">
    <property type="entry name" value="HIRAN"/>
    <property type="match status" value="1"/>
</dbReference>
<keyword evidence="2" id="KW-0378">Hydrolase</keyword>
<accession>A0A3L7J586</accession>
<dbReference type="Pfam" id="PF08797">
    <property type="entry name" value="HIRAN"/>
    <property type="match status" value="1"/>
</dbReference>
<dbReference type="Proteomes" id="UP000282460">
    <property type="component" value="Unassembled WGS sequence"/>
</dbReference>
<sequence>MGILDWLLGRTPPKRPTATTSQKRSTPPVITPVAAPKGLAVTINRPGGIVETKVVEPDGTTFDDWVADMEKKESPAARQPRIQKVSVDERALSILDIRGVDSIRVRIVGSAYCLTHKERDTFGGAEYLLKPEPENKHDPHAIAVYGRGRKVGYVSSAKASALSGILATMPFDAFRIAGASTTESSSRMWADLPRLPALRTFAKGHPAP</sequence>
<evidence type="ECO:0000313" key="5">
    <source>
        <dbReference type="EMBL" id="RLQ85866.1"/>
    </source>
</evidence>
<dbReference type="InterPro" id="IPR014905">
    <property type="entry name" value="HIRAN"/>
</dbReference>
<dbReference type="OrthoDB" id="5080856at2"/>
<name>A0A3L7J586_9MICO</name>
<comment type="caution">
    <text evidence="5">The sequence shown here is derived from an EMBL/GenBank/DDBJ whole genome shotgun (WGS) entry which is preliminary data.</text>
</comment>
<dbReference type="AlphaFoldDB" id="A0A3L7J586"/>
<dbReference type="GO" id="GO:0016818">
    <property type="term" value="F:hydrolase activity, acting on acid anhydrides, in phosphorus-containing anhydrides"/>
    <property type="evidence" value="ECO:0007669"/>
    <property type="project" value="InterPro"/>
</dbReference>
<evidence type="ECO:0000256" key="3">
    <source>
        <dbReference type="SAM" id="MobiDB-lite"/>
    </source>
</evidence>